<comment type="similarity">
    <text evidence="3">Belongs to the actin family.</text>
</comment>
<comment type="subcellular location">
    <subcellularLocation>
        <location evidence="2">Cytoplasm</location>
        <location evidence="2">Cytoskeleton</location>
    </subcellularLocation>
</comment>
<name>A0A3P8G359_9TREM</name>
<dbReference type="PANTHER" id="PTHR47331">
    <property type="entry name" value="PHD-TYPE DOMAIN-CONTAINING PROTEIN"/>
    <property type="match status" value="1"/>
</dbReference>
<dbReference type="FunFam" id="2.30.36.70:FF:000001">
    <property type="entry name" value="Actin, alpha skeletal muscle"/>
    <property type="match status" value="1"/>
</dbReference>
<evidence type="ECO:0000313" key="8">
    <source>
        <dbReference type="EMBL" id="VDP76811.1"/>
    </source>
</evidence>
<dbReference type="Gene3D" id="3.30.420.40">
    <property type="match status" value="1"/>
</dbReference>
<proteinExistence type="inferred from homology"/>
<dbReference type="InterPro" id="IPR043129">
    <property type="entry name" value="ATPase_NBD"/>
</dbReference>
<keyword evidence="7" id="KW-0206">Cytoskeleton</keyword>
<keyword evidence="6" id="KW-0067">ATP-binding</keyword>
<evidence type="ECO:0000256" key="4">
    <source>
        <dbReference type="ARBA" id="ARBA00022490"/>
    </source>
</evidence>
<sequence length="319" mass="35276">MYTESLKEDVFLGLIPVRFRAGDKEVCGYAFLDNGSDTTLIKSSTVRLLGLSSESASITIITVNGNKLARSTTKAFEAYSLNGNECICIEQAVVLDDFPVHRPIEPVKDSSKNWPHLMDLLWPELMGGEVTLLIGCDVPEAHWVLNQRIVNYVSQTDDPVEHNPEFADYSSDKSLSLNDSNVSGIGERDNYFDGSYEIVLLPRGVAEEDIAVPVTGNGSGMCKAGFAEDDAPRAVFPSIAGTTRHQGVMVGMDQKDSYVGDDAQSKRGILSLKYQIEHGIVTRWGDMEIWYHAFYNELRVATEEHRVVDGSFIEPENKS</sequence>
<keyword evidence="4" id="KW-0963">Cytoplasm</keyword>
<dbReference type="InterPro" id="IPR004000">
    <property type="entry name" value="Actin"/>
</dbReference>
<evidence type="ECO:0000256" key="2">
    <source>
        <dbReference type="ARBA" id="ARBA00004245"/>
    </source>
</evidence>
<evidence type="ECO:0000256" key="5">
    <source>
        <dbReference type="ARBA" id="ARBA00022741"/>
    </source>
</evidence>
<evidence type="ECO:0000256" key="7">
    <source>
        <dbReference type="ARBA" id="ARBA00023212"/>
    </source>
</evidence>
<dbReference type="Gene3D" id="2.30.36.70">
    <property type="entry name" value="Actin, Chain A, domain 2"/>
    <property type="match status" value="1"/>
</dbReference>
<dbReference type="PANTHER" id="PTHR47331:SF5">
    <property type="entry name" value="RIBONUCLEASE H"/>
    <property type="match status" value="1"/>
</dbReference>
<keyword evidence="5" id="KW-0547">Nucleotide-binding</keyword>
<dbReference type="PRINTS" id="PR00190">
    <property type="entry name" value="ACTIN"/>
</dbReference>
<accession>A0A3P8G359</accession>
<evidence type="ECO:0008006" key="10">
    <source>
        <dbReference type="Google" id="ProtNLM"/>
    </source>
</evidence>
<dbReference type="Proteomes" id="UP000269396">
    <property type="component" value="Unassembled WGS sequence"/>
</dbReference>
<evidence type="ECO:0000256" key="3">
    <source>
        <dbReference type="ARBA" id="ARBA00006752"/>
    </source>
</evidence>
<dbReference type="AlphaFoldDB" id="A0A3P8G359"/>
<organism evidence="8 9">
    <name type="scientific">Schistosoma mattheei</name>
    <dbReference type="NCBI Taxonomy" id="31246"/>
    <lineage>
        <taxon>Eukaryota</taxon>
        <taxon>Metazoa</taxon>
        <taxon>Spiralia</taxon>
        <taxon>Lophotrochozoa</taxon>
        <taxon>Platyhelminthes</taxon>
        <taxon>Trematoda</taxon>
        <taxon>Digenea</taxon>
        <taxon>Strigeidida</taxon>
        <taxon>Schistosomatoidea</taxon>
        <taxon>Schistosomatidae</taxon>
        <taxon>Schistosoma</taxon>
    </lineage>
</organism>
<evidence type="ECO:0000256" key="6">
    <source>
        <dbReference type="ARBA" id="ARBA00022840"/>
    </source>
</evidence>
<dbReference type="Pfam" id="PF00022">
    <property type="entry name" value="Actin"/>
    <property type="match status" value="1"/>
</dbReference>
<reference evidence="8 9" key="1">
    <citation type="submission" date="2018-11" db="EMBL/GenBank/DDBJ databases">
        <authorList>
            <consortium name="Pathogen Informatics"/>
        </authorList>
    </citation>
    <scope>NUCLEOTIDE SEQUENCE [LARGE SCALE GENOMIC DNA]</scope>
    <source>
        <strain>Denwood</strain>
        <strain evidence="9">Zambia</strain>
    </source>
</reference>
<evidence type="ECO:0000313" key="9">
    <source>
        <dbReference type="Proteomes" id="UP000269396"/>
    </source>
</evidence>
<keyword evidence="9" id="KW-1185">Reference proteome</keyword>
<gene>
    <name evidence="8" type="ORF">SMTD_LOCUS18340</name>
</gene>
<dbReference type="GO" id="GO:0005856">
    <property type="term" value="C:cytoskeleton"/>
    <property type="evidence" value="ECO:0007669"/>
    <property type="project" value="UniProtKB-SubCell"/>
</dbReference>
<dbReference type="SUPFAM" id="SSF53067">
    <property type="entry name" value="Actin-like ATPase domain"/>
    <property type="match status" value="1"/>
</dbReference>
<dbReference type="EMBL" id="UZAL01040303">
    <property type="protein sequence ID" value="VDP76811.1"/>
    <property type="molecule type" value="Genomic_DNA"/>
</dbReference>
<evidence type="ECO:0000256" key="1">
    <source>
        <dbReference type="ARBA" id="ARBA00003520"/>
    </source>
</evidence>
<dbReference type="FunFam" id="3.30.420.40:FF:000148">
    <property type="entry name" value="Actin, alpha skeletal muscle"/>
    <property type="match status" value="1"/>
</dbReference>
<protein>
    <recommendedName>
        <fullName evidence="10">DUF1758 domain-containing protein</fullName>
    </recommendedName>
</protein>
<comment type="function">
    <text evidence="1">Actins are highly conserved proteins that are involved in various types of cell motility and are ubiquitously expressed in all eukaryotic cells.</text>
</comment>
<dbReference type="GO" id="GO:0005524">
    <property type="term" value="F:ATP binding"/>
    <property type="evidence" value="ECO:0007669"/>
    <property type="project" value="UniProtKB-KW"/>
</dbReference>